<organism evidence="1 2">
    <name type="scientific">Hymenobacter metallilatus</name>
    <dbReference type="NCBI Taxonomy" id="2493666"/>
    <lineage>
        <taxon>Bacteria</taxon>
        <taxon>Pseudomonadati</taxon>
        <taxon>Bacteroidota</taxon>
        <taxon>Cytophagia</taxon>
        <taxon>Cytophagales</taxon>
        <taxon>Hymenobacteraceae</taxon>
        <taxon>Hymenobacter</taxon>
    </lineage>
</organism>
<reference evidence="1 2" key="1">
    <citation type="submission" date="2018-12" db="EMBL/GenBank/DDBJ databases">
        <authorList>
            <person name="Feng G."/>
            <person name="Zhu H."/>
        </authorList>
    </citation>
    <scope>NUCLEOTIDE SEQUENCE [LARGE SCALE GENOMIC DNA]</scope>
    <source>
        <strain evidence="1 2">9PBR-2</strain>
    </source>
</reference>
<sequence length="130" mass="14609">MAYSDEQLEAFLDSIGRLPSQPLAKEAAFFADSIFQQHTLLNRALSAQDFTLVKQAARQGRMTLAAARRIFKDPAIGRECNKEGLFRSFPVDSISVAFYSFANNYFEKFAVGIGFKEHCKSASLYFFATE</sequence>
<protein>
    <submittedName>
        <fullName evidence="1">Uncharacterized protein</fullName>
    </submittedName>
</protein>
<dbReference type="Proteomes" id="UP000280066">
    <property type="component" value="Unassembled WGS sequence"/>
</dbReference>
<name>A0A428IY44_9BACT</name>
<accession>A0A428IY44</accession>
<dbReference type="EMBL" id="RWIS01000020">
    <property type="protein sequence ID" value="RSK23999.1"/>
    <property type="molecule type" value="Genomic_DNA"/>
</dbReference>
<evidence type="ECO:0000313" key="1">
    <source>
        <dbReference type="EMBL" id="RSK23999.1"/>
    </source>
</evidence>
<comment type="caution">
    <text evidence="1">The sequence shown here is derived from an EMBL/GenBank/DDBJ whole genome shotgun (WGS) entry which is preliminary data.</text>
</comment>
<gene>
    <name evidence="1" type="ORF">EI290_21220</name>
</gene>
<proteinExistence type="predicted"/>
<evidence type="ECO:0000313" key="2">
    <source>
        <dbReference type="Proteomes" id="UP000280066"/>
    </source>
</evidence>
<keyword evidence="2" id="KW-1185">Reference proteome</keyword>
<dbReference type="AlphaFoldDB" id="A0A428IY44"/>
<dbReference type="RefSeq" id="WP_125433660.1">
    <property type="nucleotide sequence ID" value="NZ_RWIS01000020.1"/>
</dbReference>